<sequence>MTIVQDTFDTVIPAQAKWSFTTRLVDAADVAALKPIDGTAKAGDLILVEITEVNQHKKIQLANGRYADSYAGDLAVLCLGDRYAPDQFMGRAELREDALDLLAGGGICGVVEAKHAKMAKPTQLRPLGRLVDRNGIAINIAKYAINDAAIPDDVTVIGVFGASMNAGKTTAAVSLAHGLARAGYRVAGVKATGTGAFGDFNAFRDASIPVTDFTDAGMPSTFRMPMERIERGFNALVGTAAREGAEIVVVEIADGVFQGETAAILKGSAIVKRMDGILFATSDALGAVGGVSTLARYGHRPFALSGMLSLSTLGTIEAETETNLPVISRDALCDGRTAADLIAPLMRTKTQKAA</sequence>
<dbReference type="SUPFAM" id="SSF52540">
    <property type="entry name" value="P-loop containing nucleoside triphosphate hydrolases"/>
    <property type="match status" value="1"/>
</dbReference>
<keyword evidence="2" id="KW-1185">Reference proteome</keyword>
<gene>
    <name evidence="1" type="ORF">KDD17_01745</name>
</gene>
<dbReference type="RefSeq" id="WP_212705008.1">
    <property type="nucleotide sequence ID" value="NZ_CP073581.1"/>
</dbReference>
<protein>
    <recommendedName>
        <fullName evidence="3">DUF1611 domain-containing protein</fullName>
    </recommendedName>
</protein>
<organism evidence="1 2">
    <name type="scientific">Sulfitobacter albidus</name>
    <dbReference type="NCBI Taxonomy" id="2829501"/>
    <lineage>
        <taxon>Bacteria</taxon>
        <taxon>Pseudomonadati</taxon>
        <taxon>Pseudomonadota</taxon>
        <taxon>Alphaproteobacteria</taxon>
        <taxon>Rhodobacterales</taxon>
        <taxon>Roseobacteraceae</taxon>
        <taxon>Sulfitobacter</taxon>
    </lineage>
</organism>
<evidence type="ECO:0008006" key="3">
    <source>
        <dbReference type="Google" id="ProtNLM"/>
    </source>
</evidence>
<accession>A0A975JEK7</accession>
<dbReference type="AlphaFoldDB" id="A0A975JEK7"/>
<dbReference type="Gene3D" id="3.40.50.300">
    <property type="entry name" value="P-loop containing nucleotide triphosphate hydrolases"/>
    <property type="match status" value="1"/>
</dbReference>
<evidence type="ECO:0000313" key="2">
    <source>
        <dbReference type="Proteomes" id="UP000683291"/>
    </source>
</evidence>
<name>A0A975JEK7_9RHOB</name>
<dbReference type="Proteomes" id="UP000683291">
    <property type="component" value="Chromosome 1"/>
</dbReference>
<dbReference type="InterPro" id="IPR027417">
    <property type="entry name" value="P-loop_NTPase"/>
</dbReference>
<dbReference type="KEGG" id="sual:KDD17_01745"/>
<proteinExistence type="predicted"/>
<evidence type="ECO:0000313" key="1">
    <source>
        <dbReference type="EMBL" id="QUJ76811.1"/>
    </source>
</evidence>
<dbReference type="EMBL" id="CP073581">
    <property type="protein sequence ID" value="QUJ76811.1"/>
    <property type="molecule type" value="Genomic_DNA"/>
</dbReference>
<reference evidence="1" key="1">
    <citation type="submission" date="2021-04" db="EMBL/GenBank/DDBJ databases">
        <title>Complete genome sequence for Sulfitobacter sp. strain JK7-1.</title>
        <authorList>
            <person name="Park S.-J."/>
        </authorList>
    </citation>
    <scope>NUCLEOTIDE SEQUENCE</scope>
    <source>
        <strain evidence="1">JK7-1</strain>
    </source>
</reference>